<accession>A0A3E0UGM2</accession>
<dbReference type="EMBL" id="QUOV01000001">
    <property type="protein sequence ID" value="REL36020.1"/>
    <property type="molecule type" value="Genomic_DNA"/>
</dbReference>
<dbReference type="AlphaFoldDB" id="A0A3E0UGM2"/>
<reference evidence="1 2" key="1">
    <citation type="submission" date="2018-08" db="EMBL/GenBank/DDBJ databases">
        <title>Thalassotalea euphylliae genome.</title>
        <authorList>
            <person name="Summers S."/>
            <person name="Rice S.A."/>
            <person name="Freckelton M.L."/>
            <person name="Nedved B.T."/>
            <person name="Hadfield M.G."/>
        </authorList>
    </citation>
    <scope>NUCLEOTIDE SEQUENCE [LARGE SCALE GENOMIC DNA]</scope>
    <source>
        <strain evidence="1 2">H2</strain>
    </source>
</reference>
<comment type="caution">
    <text evidence="1">The sequence shown here is derived from an EMBL/GenBank/DDBJ whole genome shotgun (WGS) entry which is preliminary data.</text>
</comment>
<organism evidence="1 2">
    <name type="scientific">Thalassotalea euphylliae</name>
    <dbReference type="NCBI Taxonomy" id="1655234"/>
    <lineage>
        <taxon>Bacteria</taxon>
        <taxon>Pseudomonadati</taxon>
        <taxon>Pseudomonadota</taxon>
        <taxon>Gammaproteobacteria</taxon>
        <taxon>Alteromonadales</taxon>
        <taxon>Colwelliaceae</taxon>
        <taxon>Thalassotalea</taxon>
    </lineage>
</organism>
<evidence type="ECO:0000313" key="2">
    <source>
        <dbReference type="Proteomes" id="UP000256999"/>
    </source>
</evidence>
<name>A0A3E0UGM2_9GAMM</name>
<dbReference type="Proteomes" id="UP000256999">
    <property type="component" value="Unassembled WGS sequence"/>
</dbReference>
<protein>
    <submittedName>
        <fullName evidence="1">Uncharacterized protein</fullName>
    </submittedName>
</protein>
<sequence length="70" mass="7702">MAIPLTVTLPVPKQVLKKPVVIYLGCLRLLLIYTNHQLHLLIISVIRQASVIVIFNAKPQLAAAGLTFTL</sequence>
<proteinExistence type="predicted"/>
<dbReference type="RefSeq" id="WP_116000687.1">
    <property type="nucleotide sequence ID" value="NZ_QUOV01000001.1"/>
</dbReference>
<gene>
    <name evidence="1" type="ORF">DXX92_12210</name>
</gene>
<evidence type="ECO:0000313" key="1">
    <source>
        <dbReference type="EMBL" id="REL36020.1"/>
    </source>
</evidence>